<feature type="active site" description="Proton acceptor" evidence="4">
    <location>
        <position position="80"/>
    </location>
</feature>
<dbReference type="PANTHER" id="PTHR43213">
    <property type="entry name" value="BIFUNCTIONAL DTTP/UTP PYROPHOSPHATASE/METHYLTRANSFERASE PROTEIN-RELATED"/>
    <property type="match status" value="1"/>
</dbReference>
<dbReference type="CDD" id="cd00555">
    <property type="entry name" value="Maf"/>
    <property type="match status" value="1"/>
</dbReference>
<dbReference type="SUPFAM" id="SSF52972">
    <property type="entry name" value="ITPase-like"/>
    <property type="match status" value="1"/>
</dbReference>
<feature type="site" description="Important for substrate specificity" evidence="4">
    <location>
        <position position="81"/>
    </location>
</feature>
<dbReference type="NCBIfam" id="TIGR00172">
    <property type="entry name" value="maf"/>
    <property type="match status" value="1"/>
</dbReference>
<feature type="site" description="Important for substrate specificity" evidence="4">
    <location>
        <position position="165"/>
    </location>
</feature>
<dbReference type="HAMAP" id="MF_00528">
    <property type="entry name" value="Maf"/>
    <property type="match status" value="1"/>
</dbReference>
<evidence type="ECO:0000313" key="5">
    <source>
        <dbReference type="EMBL" id="AQZ51521.1"/>
    </source>
</evidence>
<dbReference type="InterPro" id="IPR003697">
    <property type="entry name" value="Maf-like"/>
</dbReference>
<comment type="subcellular location">
    <subcellularLocation>
        <location evidence="4">Cytoplasm</location>
    </subcellularLocation>
</comment>
<comment type="cofactor">
    <cofactor evidence="1 4">
        <name>a divalent metal cation</name>
        <dbReference type="ChEBI" id="CHEBI:60240"/>
    </cofactor>
</comment>
<keyword evidence="4" id="KW-0963">Cytoplasm</keyword>
<dbReference type="AlphaFoldDB" id="A0A1U9Z1F0"/>
<evidence type="ECO:0000313" key="6">
    <source>
        <dbReference type="Proteomes" id="UP000191135"/>
    </source>
</evidence>
<accession>A0A1U9Z1F0</accession>
<dbReference type="GO" id="GO:0036218">
    <property type="term" value="F:dTTP diphosphatase activity"/>
    <property type="evidence" value="ECO:0007669"/>
    <property type="project" value="RHEA"/>
</dbReference>
<comment type="catalytic activity">
    <reaction evidence="4">
        <text>UTP + H2O = UMP + diphosphate + H(+)</text>
        <dbReference type="Rhea" id="RHEA:29395"/>
        <dbReference type="ChEBI" id="CHEBI:15377"/>
        <dbReference type="ChEBI" id="CHEBI:15378"/>
        <dbReference type="ChEBI" id="CHEBI:33019"/>
        <dbReference type="ChEBI" id="CHEBI:46398"/>
        <dbReference type="ChEBI" id="CHEBI:57865"/>
        <dbReference type="EC" id="3.6.1.9"/>
    </reaction>
</comment>
<keyword evidence="3 4" id="KW-0546">Nucleotide metabolism</keyword>
<protein>
    <recommendedName>
        <fullName evidence="4">dTTP/UTP pyrophosphatase</fullName>
        <shortName evidence="4">dTTPase/UTPase</shortName>
        <ecNumber evidence="4">3.6.1.9</ecNumber>
    </recommendedName>
    <alternativeName>
        <fullName evidence="4">Nucleoside triphosphate pyrophosphatase</fullName>
    </alternativeName>
    <alternativeName>
        <fullName evidence="4">Nucleotide pyrophosphatase</fullName>
        <shortName evidence="4">Nucleotide PPase</shortName>
    </alternativeName>
</protein>
<organism evidence="5 6">
    <name type="scientific">Martelella mediterranea DSM 17316</name>
    <dbReference type="NCBI Taxonomy" id="1122214"/>
    <lineage>
        <taxon>Bacteria</taxon>
        <taxon>Pseudomonadati</taxon>
        <taxon>Pseudomonadota</taxon>
        <taxon>Alphaproteobacteria</taxon>
        <taxon>Hyphomicrobiales</taxon>
        <taxon>Aurantimonadaceae</taxon>
        <taxon>Martelella</taxon>
    </lineage>
</organism>
<dbReference type="EMBL" id="CP020330">
    <property type="protein sequence ID" value="AQZ51521.1"/>
    <property type="molecule type" value="Genomic_DNA"/>
</dbReference>
<comment type="function">
    <text evidence="4">Nucleoside triphosphate pyrophosphatase that hydrolyzes dTTP and UTP. May have a dual role in cell division arrest and in preventing the incorporation of modified nucleotides into cellular nucleic acids.</text>
</comment>
<name>A0A1U9Z1F0_9HYPH</name>
<feature type="site" description="Important for substrate specificity" evidence="4">
    <location>
        <position position="16"/>
    </location>
</feature>
<comment type="similarity">
    <text evidence="4">Belongs to the Maf family. YhdE subfamily.</text>
</comment>
<dbReference type="OrthoDB" id="9807767at2"/>
<dbReference type="eggNOG" id="COG0424">
    <property type="taxonomic scope" value="Bacteria"/>
</dbReference>
<dbReference type="Pfam" id="PF02545">
    <property type="entry name" value="Maf"/>
    <property type="match status" value="1"/>
</dbReference>
<dbReference type="Gene3D" id="3.90.950.10">
    <property type="match status" value="1"/>
</dbReference>
<dbReference type="GO" id="GO:0009117">
    <property type="term" value="P:nucleotide metabolic process"/>
    <property type="evidence" value="ECO:0007669"/>
    <property type="project" value="UniProtKB-KW"/>
</dbReference>
<keyword evidence="2 4" id="KW-0378">Hydrolase</keyword>
<dbReference type="STRING" id="1122214.Mame_02184"/>
<evidence type="ECO:0000256" key="2">
    <source>
        <dbReference type="ARBA" id="ARBA00022801"/>
    </source>
</evidence>
<evidence type="ECO:0000256" key="1">
    <source>
        <dbReference type="ARBA" id="ARBA00001968"/>
    </source>
</evidence>
<dbReference type="EC" id="3.6.1.9" evidence="4"/>
<proteinExistence type="inferred from homology"/>
<dbReference type="PANTHER" id="PTHR43213:SF5">
    <property type="entry name" value="BIFUNCTIONAL DTTP_UTP PYROPHOSPHATASE_METHYLTRANSFERASE PROTEIN-RELATED"/>
    <property type="match status" value="1"/>
</dbReference>
<gene>
    <name evidence="5" type="primary">yhdE</name>
    <name evidence="5" type="ORF">Mame_02184</name>
</gene>
<evidence type="ECO:0000256" key="4">
    <source>
        <dbReference type="HAMAP-Rule" id="MF_00528"/>
    </source>
</evidence>
<dbReference type="Proteomes" id="UP000191135">
    <property type="component" value="Chromosome"/>
</dbReference>
<sequence>MTAPNPKLVLASASPRRVELLAQIGVTPDRVYPADIDESQLAKETPRQLAGRLARQKAEAVCSALAGDPEWQGALVIAADTVVAVGRRVLPKAETEDQASACLALLSGRGHRVYTGLCVHPVGESGHKERVVETRVTFKHLSKQEMAGYLASRDWDGKAGGYAIQGPAAAFISQLVGSHSAVIGLPLYETAMLLSGRGFNIAGEWT</sequence>
<evidence type="ECO:0000256" key="3">
    <source>
        <dbReference type="ARBA" id="ARBA00023080"/>
    </source>
</evidence>
<keyword evidence="6" id="KW-1185">Reference proteome</keyword>
<dbReference type="KEGG" id="mmed:Mame_02184"/>
<dbReference type="RefSeq" id="WP_018067567.1">
    <property type="nucleotide sequence ID" value="NZ_AQWH01000045.1"/>
</dbReference>
<dbReference type="GO" id="GO:0036221">
    <property type="term" value="F:UTP diphosphatase activity"/>
    <property type="evidence" value="ECO:0007669"/>
    <property type="project" value="RHEA"/>
</dbReference>
<comment type="catalytic activity">
    <reaction evidence="4">
        <text>dTTP + H2O = dTMP + diphosphate + H(+)</text>
        <dbReference type="Rhea" id="RHEA:28534"/>
        <dbReference type="ChEBI" id="CHEBI:15377"/>
        <dbReference type="ChEBI" id="CHEBI:15378"/>
        <dbReference type="ChEBI" id="CHEBI:33019"/>
        <dbReference type="ChEBI" id="CHEBI:37568"/>
        <dbReference type="ChEBI" id="CHEBI:63528"/>
        <dbReference type="EC" id="3.6.1.9"/>
    </reaction>
</comment>
<dbReference type="InterPro" id="IPR029001">
    <property type="entry name" value="ITPase-like_fam"/>
</dbReference>
<comment type="caution">
    <text evidence="4">Lacks conserved residue(s) required for the propagation of feature annotation.</text>
</comment>
<dbReference type="PIRSF" id="PIRSF006305">
    <property type="entry name" value="Maf"/>
    <property type="match status" value="1"/>
</dbReference>
<dbReference type="GO" id="GO:0005737">
    <property type="term" value="C:cytoplasm"/>
    <property type="evidence" value="ECO:0007669"/>
    <property type="project" value="UniProtKB-SubCell"/>
</dbReference>
<reference evidence="5 6" key="1">
    <citation type="submission" date="2017-03" db="EMBL/GenBank/DDBJ databases">
        <title>Foreign affairs: Plasmid Transfer between Roseobacters and Rhizobia.</title>
        <authorList>
            <person name="Bartling P."/>
            <person name="Bunk B."/>
            <person name="Overmann J."/>
            <person name="Brinkmann H."/>
            <person name="Petersen J."/>
        </authorList>
    </citation>
    <scope>NUCLEOTIDE SEQUENCE [LARGE SCALE GENOMIC DNA]</scope>
    <source>
        <strain evidence="5 6">MACL11</strain>
    </source>
</reference>